<evidence type="ECO:0000313" key="1">
    <source>
        <dbReference type="Proteomes" id="UP000887565"/>
    </source>
</evidence>
<accession>A0A915JY98</accession>
<name>A0A915JY98_ROMCU</name>
<dbReference type="AlphaFoldDB" id="A0A915JY98"/>
<dbReference type="Proteomes" id="UP000887565">
    <property type="component" value="Unplaced"/>
</dbReference>
<keyword evidence="1" id="KW-1185">Reference proteome</keyword>
<organism evidence="1 2">
    <name type="scientific">Romanomermis culicivorax</name>
    <name type="common">Nematode worm</name>
    <dbReference type="NCBI Taxonomy" id="13658"/>
    <lineage>
        <taxon>Eukaryota</taxon>
        <taxon>Metazoa</taxon>
        <taxon>Ecdysozoa</taxon>
        <taxon>Nematoda</taxon>
        <taxon>Enoplea</taxon>
        <taxon>Dorylaimia</taxon>
        <taxon>Mermithida</taxon>
        <taxon>Mermithoidea</taxon>
        <taxon>Mermithidae</taxon>
        <taxon>Romanomermis</taxon>
    </lineage>
</organism>
<sequence>MPKFLIKRYPTCSTNI</sequence>
<dbReference type="WBParaSite" id="nRc.2.0.1.t31322-RA">
    <property type="protein sequence ID" value="nRc.2.0.1.t31322-RA"/>
    <property type="gene ID" value="nRc.2.0.1.g31322"/>
</dbReference>
<protein>
    <submittedName>
        <fullName evidence="2">Uncharacterized protein</fullName>
    </submittedName>
</protein>
<evidence type="ECO:0000313" key="2">
    <source>
        <dbReference type="WBParaSite" id="nRc.2.0.1.t31322-RA"/>
    </source>
</evidence>
<reference evidence="2" key="1">
    <citation type="submission" date="2022-11" db="UniProtKB">
        <authorList>
            <consortium name="WormBaseParasite"/>
        </authorList>
    </citation>
    <scope>IDENTIFICATION</scope>
</reference>
<proteinExistence type="predicted"/>